<evidence type="ECO:0000256" key="4">
    <source>
        <dbReference type="ARBA" id="ARBA00023014"/>
    </source>
</evidence>
<accession>A0A9D1J2C2</accession>
<dbReference type="EMBL" id="DVHF01000120">
    <property type="protein sequence ID" value="HIR57954.1"/>
    <property type="molecule type" value="Genomic_DNA"/>
</dbReference>
<dbReference type="InterPro" id="IPR004453">
    <property type="entry name" value="QueG"/>
</dbReference>
<reference evidence="6" key="1">
    <citation type="submission" date="2020-10" db="EMBL/GenBank/DDBJ databases">
        <authorList>
            <person name="Gilroy R."/>
        </authorList>
    </citation>
    <scope>NUCLEOTIDE SEQUENCE</scope>
    <source>
        <strain evidence="6">ChiSjej1B19-7085</strain>
    </source>
</reference>
<dbReference type="PANTHER" id="PTHR30002:SF4">
    <property type="entry name" value="EPOXYQUEUOSINE REDUCTASE"/>
    <property type="match status" value="1"/>
</dbReference>
<comment type="caution">
    <text evidence="6">The sequence shown here is derived from an EMBL/GenBank/DDBJ whole genome shotgun (WGS) entry which is preliminary data.</text>
</comment>
<sequence length="266" mass="29486">MHNIFGLLRRSGLRDWGICSFEQVRGSLLDCRAKSRIPENARSVLMTVFPYFTPCGVHNISRYAIPPDYHTAAGEYLDRACGLLREAFPEQEFVWFADNSPIPEVRAAALAGLGCVGLNGLLITPEYGSWVFLGEIVTSLDLPVSGDGIKPCIRCGKCRESCPGGAISADGIETDRCLSHISQKKRDLSPWECDLIRKGGSAWGCDICQEVCPMNRAAAETYLPEFRTGLFPIIRPGQSESLENRAFHWRGPKVIERNLHLLNNDS</sequence>
<dbReference type="Pfam" id="PF13484">
    <property type="entry name" value="Fer4_16"/>
    <property type="match status" value="1"/>
</dbReference>
<keyword evidence="1" id="KW-0004">4Fe-4S</keyword>
<keyword evidence="2" id="KW-0479">Metal-binding</keyword>
<dbReference type="PANTHER" id="PTHR30002">
    <property type="entry name" value="EPOXYQUEUOSINE REDUCTASE"/>
    <property type="match status" value="1"/>
</dbReference>
<name>A0A9D1J2C2_9FIRM</name>
<reference evidence="6" key="2">
    <citation type="journal article" date="2021" name="PeerJ">
        <title>Extensive microbial diversity within the chicken gut microbiome revealed by metagenomics and culture.</title>
        <authorList>
            <person name="Gilroy R."/>
            <person name="Ravi A."/>
            <person name="Getino M."/>
            <person name="Pursley I."/>
            <person name="Horton D.L."/>
            <person name="Alikhan N.F."/>
            <person name="Baker D."/>
            <person name="Gharbi K."/>
            <person name="Hall N."/>
            <person name="Watson M."/>
            <person name="Adriaenssens E.M."/>
            <person name="Foster-Nyarko E."/>
            <person name="Jarju S."/>
            <person name="Secka A."/>
            <person name="Antonio M."/>
            <person name="Oren A."/>
            <person name="Chaudhuri R.R."/>
            <person name="La Ragione R."/>
            <person name="Hildebrand F."/>
            <person name="Pallen M.J."/>
        </authorList>
    </citation>
    <scope>NUCLEOTIDE SEQUENCE</scope>
    <source>
        <strain evidence="6">ChiSjej1B19-7085</strain>
    </source>
</reference>
<evidence type="ECO:0000256" key="3">
    <source>
        <dbReference type="ARBA" id="ARBA00023004"/>
    </source>
</evidence>
<dbReference type="GO" id="GO:0052693">
    <property type="term" value="F:epoxyqueuosine reductase activity"/>
    <property type="evidence" value="ECO:0007669"/>
    <property type="project" value="TreeGrafter"/>
</dbReference>
<protein>
    <submittedName>
        <fullName evidence="6">Epoxyqueuosine reductase</fullName>
    </submittedName>
</protein>
<proteinExistence type="predicted"/>
<feature type="domain" description="4Fe-4S ferredoxin-type" evidence="5">
    <location>
        <begin position="142"/>
        <end position="172"/>
    </location>
</feature>
<gene>
    <name evidence="6" type="ORF">IAA54_09820</name>
</gene>
<dbReference type="GO" id="GO:0051539">
    <property type="term" value="F:4 iron, 4 sulfur cluster binding"/>
    <property type="evidence" value="ECO:0007669"/>
    <property type="project" value="UniProtKB-KW"/>
</dbReference>
<dbReference type="Proteomes" id="UP000886785">
    <property type="component" value="Unassembled WGS sequence"/>
</dbReference>
<dbReference type="InterPro" id="IPR017900">
    <property type="entry name" value="4Fe4S_Fe_S_CS"/>
</dbReference>
<evidence type="ECO:0000313" key="7">
    <source>
        <dbReference type="Proteomes" id="UP000886785"/>
    </source>
</evidence>
<dbReference type="PROSITE" id="PS51379">
    <property type="entry name" value="4FE4S_FER_2"/>
    <property type="match status" value="1"/>
</dbReference>
<dbReference type="SUPFAM" id="SSF46548">
    <property type="entry name" value="alpha-helical ferredoxin"/>
    <property type="match status" value="1"/>
</dbReference>
<dbReference type="InterPro" id="IPR017896">
    <property type="entry name" value="4Fe4S_Fe-S-bd"/>
</dbReference>
<evidence type="ECO:0000256" key="1">
    <source>
        <dbReference type="ARBA" id="ARBA00022485"/>
    </source>
</evidence>
<dbReference type="GO" id="GO:0008616">
    <property type="term" value="P:tRNA queuosine(34) biosynthetic process"/>
    <property type="evidence" value="ECO:0007669"/>
    <property type="project" value="InterPro"/>
</dbReference>
<dbReference type="PROSITE" id="PS00198">
    <property type="entry name" value="4FE4S_FER_1"/>
    <property type="match status" value="1"/>
</dbReference>
<dbReference type="GO" id="GO:0046872">
    <property type="term" value="F:metal ion binding"/>
    <property type="evidence" value="ECO:0007669"/>
    <property type="project" value="UniProtKB-KW"/>
</dbReference>
<organism evidence="6 7">
    <name type="scientific">Candidatus Gallacutalibacter pullicola</name>
    <dbReference type="NCBI Taxonomy" id="2840830"/>
    <lineage>
        <taxon>Bacteria</taxon>
        <taxon>Bacillati</taxon>
        <taxon>Bacillota</taxon>
        <taxon>Clostridia</taxon>
        <taxon>Eubacteriales</taxon>
        <taxon>Candidatus Gallacutalibacter</taxon>
    </lineage>
</organism>
<keyword evidence="3" id="KW-0408">Iron</keyword>
<dbReference type="Gene3D" id="3.30.70.3270">
    <property type="match status" value="1"/>
</dbReference>
<evidence type="ECO:0000313" key="6">
    <source>
        <dbReference type="EMBL" id="HIR57954.1"/>
    </source>
</evidence>
<dbReference type="AlphaFoldDB" id="A0A9D1J2C2"/>
<evidence type="ECO:0000259" key="5">
    <source>
        <dbReference type="PROSITE" id="PS51379"/>
    </source>
</evidence>
<keyword evidence="4" id="KW-0411">Iron-sulfur</keyword>
<evidence type="ECO:0000256" key="2">
    <source>
        <dbReference type="ARBA" id="ARBA00022723"/>
    </source>
</evidence>